<keyword evidence="10" id="KW-0472">Membrane</keyword>
<dbReference type="SUPFAM" id="SSF56601">
    <property type="entry name" value="beta-lactamase/transpeptidase-like"/>
    <property type="match status" value="1"/>
</dbReference>
<protein>
    <recommendedName>
        <fullName evidence="7">peptidoglycan glycosyltransferase</fullName>
        <ecNumber evidence="7">2.4.99.28</ecNumber>
    </recommendedName>
</protein>
<dbReference type="InterPro" id="IPR001264">
    <property type="entry name" value="Glyco_trans_51"/>
</dbReference>
<evidence type="ECO:0000256" key="9">
    <source>
        <dbReference type="SAM" id="MobiDB-lite"/>
    </source>
</evidence>
<evidence type="ECO:0000256" key="4">
    <source>
        <dbReference type="ARBA" id="ARBA00022679"/>
    </source>
</evidence>
<keyword evidence="4" id="KW-0808">Transferase</keyword>
<organism evidence="13 14">
    <name type="scientific">Acetomicrobium flavidum</name>
    <dbReference type="NCBI Taxonomy" id="49896"/>
    <lineage>
        <taxon>Bacteria</taxon>
        <taxon>Thermotogati</taxon>
        <taxon>Synergistota</taxon>
        <taxon>Synergistia</taxon>
        <taxon>Synergistales</taxon>
        <taxon>Acetomicrobiaceae</taxon>
        <taxon>Acetomicrobium</taxon>
    </lineage>
</organism>
<dbReference type="SUPFAM" id="SSF53955">
    <property type="entry name" value="Lysozyme-like"/>
    <property type="match status" value="1"/>
</dbReference>
<evidence type="ECO:0000256" key="3">
    <source>
        <dbReference type="ARBA" id="ARBA00022676"/>
    </source>
</evidence>
<keyword evidence="6" id="KW-0511">Multifunctional enzyme</keyword>
<evidence type="ECO:0000256" key="8">
    <source>
        <dbReference type="ARBA" id="ARBA00049902"/>
    </source>
</evidence>
<dbReference type="NCBIfam" id="TIGR02074">
    <property type="entry name" value="PBP_1a_fam"/>
    <property type="match status" value="1"/>
</dbReference>
<evidence type="ECO:0000256" key="1">
    <source>
        <dbReference type="ARBA" id="ARBA00022645"/>
    </source>
</evidence>
<comment type="catalytic activity">
    <reaction evidence="8">
        <text>[GlcNAc-(1-&gt;4)-Mur2Ac(oyl-L-Ala-gamma-D-Glu-L-Lys-D-Ala-D-Ala)](n)-di-trans,octa-cis-undecaprenyl diphosphate + beta-D-GlcNAc-(1-&gt;4)-Mur2Ac(oyl-L-Ala-gamma-D-Glu-L-Lys-D-Ala-D-Ala)-di-trans,octa-cis-undecaprenyl diphosphate = [GlcNAc-(1-&gt;4)-Mur2Ac(oyl-L-Ala-gamma-D-Glu-L-Lys-D-Ala-D-Ala)](n+1)-di-trans,octa-cis-undecaprenyl diphosphate + di-trans,octa-cis-undecaprenyl diphosphate + H(+)</text>
        <dbReference type="Rhea" id="RHEA:23708"/>
        <dbReference type="Rhea" id="RHEA-COMP:9602"/>
        <dbReference type="Rhea" id="RHEA-COMP:9603"/>
        <dbReference type="ChEBI" id="CHEBI:15378"/>
        <dbReference type="ChEBI" id="CHEBI:58405"/>
        <dbReference type="ChEBI" id="CHEBI:60033"/>
        <dbReference type="ChEBI" id="CHEBI:78435"/>
        <dbReference type="EC" id="2.4.99.28"/>
    </reaction>
</comment>
<dbReference type="InterPro" id="IPR023346">
    <property type="entry name" value="Lysozyme-like_dom_sf"/>
</dbReference>
<evidence type="ECO:0000256" key="6">
    <source>
        <dbReference type="ARBA" id="ARBA00023268"/>
    </source>
</evidence>
<dbReference type="RefSeq" id="WP_074199120.1">
    <property type="nucleotide sequence ID" value="NZ_FSQZ01000001.1"/>
</dbReference>
<dbReference type="InterPro" id="IPR012338">
    <property type="entry name" value="Beta-lactam/transpept-like"/>
</dbReference>
<feature type="region of interest" description="Disordered" evidence="9">
    <location>
        <begin position="694"/>
        <end position="753"/>
    </location>
</feature>
<evidence type="ECO:0000313" key="13">
    <source>
        <dbReference type="EMBL" id="SIN63517.1"/>
    </source>
</evidence>
<evidence type="ECO:0000256" key="2">
    <source>
        <dbReference type="ARBA" id="ARBA00022670"/>
    </source>
</evidence>
<accession>A0ABY1JBD5</accession>
<keyword evidence="1" id="KW-0121">Carboxypeptidase</keyword>
<feature type="compositionally biased region" description="Low complexity" evidence="9">
    <location>
        <begin position="695"/>
        <end position="706"/>
    </location>
</feature>
<evidence type="ECO:0000259" key="12">
    <source>
        <dbReference type="Pfam" id="PF00912"/>
    </source>
</evidence>
<dbReference type="Pfam" id="PF00905">
    <property type="entry name" value="Transpeptidase"/>
    <property type="match status" value="1"/>
</dbReference>
<comment type="caution">
    <text evidence="13">The sequence shown here is derived from an EMBL/GenBank/DDBJ whole genome shotgun (WGS) entry which is preliminary data.</text>
</comment>
<keyword evidence="3" id="KW-0328">Glycosyltransferase</keyword>
<proteinExistence type="predicted"/>
<evidence type="ECO:0000256" key="7">
    <source>
        <dbReference type="ARBA" id="ARBA00044770"/>
    </source>
</evidence>
<keyword evidence="14" id="KW-1185">Reference proteome</keyword>
<evidence type="ECO:0000259" key="11">
    <source>
        <dbReference type="Pfam" id="PF00905"/>
    </source>
</evidence>
<dbReference type="Gene3D" id="1.10.3810.10">
    <property type="entry name" value="Biosynthetic peptidoglycan transglycosylase-like"/>
    <property type="match status" value="1"/>
</dbReference>
<dbReference type="InterPro" id="IPR050396">
    <property type="entry name" value="Glycosyltr_51/Transpeptidase"/>
</dbReference>
<dbReference type="InterPro" id="IPR036950">
    <property type="entry name" value="PBP_transglycosylase"/>
</dbReference>
<name>A0ABY1JBD5_9BACT</name>
<dbReference type="Gene3D" id="3.40.710.10">
    <property type="entry name" value="DD-peptidase/beta-lactamase superfamily"/>
    <property type="match status" value="1"/>
</dbReference>
<sequence>MQYRNKKNPNKGHIGVTLLYAIILFCAIIFVLCAGFMLKMSMELPSSNELIRFNPTLSTVIYDRNGAEVARLFKENRTWASLDKISPWVIKAVLAAEDDNFYEHHGIDVKGIVRAAIVNFTHKGALQGGSTITQQLARNLFLTREKTIERKVKEIILAIRLERLYPKDQILEMYLNTVYWGHGSYGIYSASYNYFGKDPLTLTLPEASMLAGLLAAPEYYTPLRHLDRAKTRQFYVLKRMEELGWITRSEANEALEANLNFSKKRQPTLGNNPAPYFVSYILFNHLLPKYGPEVVYQGGLKIYTTLDLKLQSAAERAISGLKCEGALVAMDPNTGEILAMVGGKDFKVSKFNRAVQAYREPGSAFKPLVYTAALEKGIRPIDRILDAPLYFPNGWQPSNYGDKYHGESTLLEALTDSYNTVAVRVAQLTGIDAIIKTARDMGITSPYLPQDLSLALGSASVTPLEMAVAYSVYANDGYRVEPFAIKKVVDFRGRLLESNGPNLNQAIDPSITATIRSMLIDVVNNGTGRAAKIPGYDVFGKTGTTNDWKDAWFAGGVPGLVCVVYAGNDNHRSLGNGSTGGRIAAPVWKAFMSEAVKIANVKESFSLAGIIGERAIQLDICRETGYPASPSCPKKATILLPADQAPVRTCPYHGSPYEFSAMEAIDPNEPKLYLIGGDNALLASYGMKLPAYAASSSQSESSPDSSRTPDEGAPQPLAPQLPQPQVVEPKGEPPSDESKKIYKEPSPSEIDRRYQELLKEYGLVD</sequence>
<dbReference type="PANTHER" id="PTHR32282:SF33">
    <property type="entry name" value="PEPTIDOGLYCAN GLYCOSYLTRANSFERASE"/>
    <property type="match status" value="1"/>
</dbReference>
<dbReference type="Proteomes" id="UP000185093">
    <property type="component" value="Unassembled WGS sequence"/>
</dbReference>
<gene>
    <name evidence="13" type="ORF">SAMN05444368_0414</name>
</gene>
<evidence type="ECO:0000256" key="10">
    <source>
        <dbReference type="SAM" id="Phobius"/>
    </source>
</evidence>
<dbReference type="EC" id="2.4.99.28" evidence="7"/>
<dbReference type="EMBL" id="FSQZ01000001">
    <property type="protein sequence ID" value="SIN63517.1"/>
    <property type="molecule type" value="Genomic_DNA"/>
</dbReference>
<feature type="domain" description="Penicillin-binding protein transpeptidase" evidence="11">
    <location>
        <begin position="325"/>
        <end position="592"/>
    </location>
</feature>
<keyword evidence="10" id="KW-1133">Transmembrane helix</keyword>
<feature type="domain" description="Glycosyl transferase family 51" evidence="12">
    <location>
        <begin position="67"/>
        <end position="241"/>
    </location>
</feature>
<evidence type="ECO:0000313" key="14">
    <source>
        <dbReference type="Proteomes" id="UP000185093"/>
    </source>
</evidence>
<dbReference type="PANTHER" id="PTHR32282">
    <property type="entry name" value="BINDING PROTEIN TRANSPEPTIDASE, PUTATIVE-RELATED"/>
    <property type="match status" value="1"/>
</dbReference>
<keyword evidence="5" id="KW-0378">Hydrolase</keyword>
<dbReference type="Pfam" id="PF00912">
    <property type="entry name" value="Transgly"/>
    <property type="match status" value="1"/>
</dbReference>
<reference evidence="13 14" key="1">
    <citation type="submission" date="2016-11" db="EMBL/GenBank/DDBJ databases">
        <authorList>
            <person name="Varghese N."/>
            <person name="Submissions S."/>
        </authorList>
    </citation>
    <scope>NUCLEOTIDE SEQUENCE [LARGE SCALE GENOMIC DNA]</scope>
    <source>
        <strain evidence="13 14">DSM 20664</strain>
    </source>
</reference>
<keyword evidence="2" id="KW-0645">Protease</keyword>
<feature type="compositionally biased region" description="Basic and acidic residues" evidence="9">
    <location>
        <begin position="729"/>
        <end position="743"/>
    </location>
</feature>
<keyword evidence="10" id="KW-0812">Transmembrane</keyword>
<feature type="transmembrane region" description="Helical" evidence="10">
    <location>
        <begin position="12"/>
        <end position="38"/>
    </location>
</feature>
<evidence type="ECO:0000256" key="5">
    <source>
        <dbReference type="ARBA" id="ARBA00022801"/>
    </source>
</evidence>
<dbReference type="InterPro" id="IPR001460">
    <property type="entry name" value="PCN-bd_Tpept"/>
</dbReference>